<dbReference type="Gene3D" id="1.20.5.1930">
    <property type="match status" value="1"/>
</dbReference>
<dbReference type="GO" id="GO:0016020">
    <property type="term" value="C:membrane"/>
    <property type="evidence" value="ECO:0007669"/>
    <property type="project" value="InterPro"/>
</dbReference>
<dbReference type="CDD" id="cd16917">
    <property type="entry name" value="HATPase_UhpB-NarQ-NarX-like"/>
    <property type="match status" value="1"/>
</dbReference>
<keyword evidence="4" id="KW-0808">Transferase</keyword>
<evidence type="ECO:0000256" key="3">
    <source>
        <dbReference type="ARBA" id="ARBA00022553"/>
    </source>
</evidence>
<feature type="transmembrane region" description="Helical" evidence="9">
    <location>
        <begin position="152"/>
        <end position="174"/>
    </location>
</feature>
<keyword evidence="12" id="KW-1185">Reference proteome</keyword>
<dbReference type="Pfam" id="PF07730">
    <property type="entry name" value="HisKA_3"/>
    <property type="match status" value="1"/>
</dbReference>
<dbReference type="Proteomes" id="UP000245469">
    <property type="component" value="Unassembled WGS sequence"/>
</dbReference>
<feature type="domain" description="Signal transduction histidine kinase subgroup 3 dimerisation and phosphoacceptor" evidence="10">
    <location>
        <begin position="203"/>
        <end position="267"/>
    </location>
</feature>
<evidence type="ECO:0000256" key="9">
    <source>
        <dbReference type="SAM" id="Phobius"/>
    </source>
</evidence>
<dbReference type="GO" id="GO:0000155">
    <property type="term" value="F:phosphorelay sensor kinase activity"/>
    <property type="evidence" value="ECO:0007669"/>
    <property type="project" value="InterPro"/>
</dbReference>
<feature type="transmembrane region" description="Helical" evidence="9">
    <location>
        <begin position="51"/>
        <end position="69"/>
    </location>
</feature>
<evidence type="ECO:0000256" key="7">
    <source>
        <dbReference type="ARBA" id="ARBA00022840"/>
    </source>
</evidence>
<comment type="caution">
    <text evidence="11">The sequence shown here is derived from an EMBL/GenBank/DDBJ whole genome shotgun (WGS) entry which is preliminary data.</text>
</comment>
<feature type="transmembrane region" description="Helical" evidence="9">
    <location>
        <begin position="76"/>
        <end position="94"/>
    </location>
</feature>
<evidence type="ECO:0000313" key="11">
    <source>
        <dbReference type="EMBL" id="PWJ53468.1"/>
    </source>
</evidence>
<dbReference type="AlphaFoldDB" id="A0A316A8G1"/>
<proteinExistence type="predicted"/>
<dbReference type="PANTHER" id="PTHR24421">
    <property type="entry name" value="NITRATE/NITRITE SENSOR PROTEIN NARX-RELATED"/>
    <property type="match status" value="1"/>
</dbReference>
<reference evidence="11 12" key="1">
    <citation type="submission" date="2018-03" db="EMBL/GenBank/DDBJ databases">
        <title>Genomic Encyclopedia of Archaeal and Bacterial Type Strains, Phase II (KMG-II): from individual species to whole genera.</title>
        <authorList>
            <person name="Goeker M."/>
        </authorList>
    </citation>
    <scope>NUCLEOTIDE SEQUENCE [LARGE SCALE GENOMIC DNA]</scope>
    <source>
        <strain evidence="11 12">DSM 44889</strain>
    </source>
</reference>
<dbReference type="EC" id="2.7.13.3" evidence="2"/>
<evidence type="ECO:0000256" key="4">
    <source>
        <dbReference type="ARBA" id="ARBA00022679"/>
    </source>
</evidence>
<keyword evidence="5" id="KW-0547">Nucleotide-binding</keyword>
<evidence type="ECO:0000256" key="8">
    <source>
        <dbReference type="ARBA" id="ARBA00023012"/>
    </source>
</evidence>
<keyword evidence="9" id="KW-1133">Transmembrane helix</keyword>
<feature type="transmembrane region" description="Helical" evidence="9">
    <location>
        <begin position="126"/>
        <end position="146"/>
    </location>
</feature>
<dbReference type="Gene3D" id="3.30.565.10">
    <property type="entry name" value="Histidine kinase-like ATPase, C-terminal domain"/>
    <property type="match status" value="1"/>
</dbReference>
<evidence type="ECO:0000256" key="1">
    <source>
        <dbReference type="ARBA" id="ARBA00000085"/>
    </source>
</evidence>
<keyword evidence="9" id="KW-0812">Transmembrane</keyword>
<protein>
    <recommendedName>
        <fullName evidence="2">histidine kinase</fullName>
        <ecNumber evidence="2">2.7.13.3</ecNumber>
    </recommendedName>
</protein>
<sequence length="412" mass="43173">MNPFQRGPGPVVGPGHPVLRVALPALLLAMSVWLVPSLLERTGDTVLSPEGLPVVAAVSVALAVGSTRWPLLGWQLVVGVVVGLDVLLLVHGLSRVPNVGIAWFYVMVVWLPLPALIAWTTRGRVLTAALSATCLVALLTIVTALGPGGARFYLQDIVAFSLMGAAPLALALVVRGFARSRDRADAAEQRTREEREARAALAERTRIAQEMHDVVAHHFSEVAVRGETAPYRLPDLPEAAVAELRAVAASAREAMGDLRRLLGVLGSPHEAIDEVPQPGLADLEDLLQRARAAGTDVTWELEAEAPVPDVIGLTVYRVVAQALSNARQHAALAPVSVHVSTSASADGGALDVDVLNAAGIDHGPGAGLGLASLRERVAALDGVLTAGPTDDGGWELRARLPLPLPAQEATRV</sequence>
<dbReference type="InterPro" id="IPR036890">
    <property type="entry name" value="HATPase_C_sf"/>
</dbReference>
<keyword evidence="8" id="KW-0902">Two-component regulatory system</keyword>
<evidence type="ECO:0000256" key="2">
    <source>
        <dbReference type="ARBA" id="ARBA00012438"/>
    </source>
</evidence>
<name>A0A316A8G1_9ACTN</name>
<comment type="catalytic activity">
    <reaction evidence="1">
        <text>ATP + protein L-histidine = ADP + protein N-phospho-L-histidine.</text>
        <dbReference type="EC" id="2.7.13.3"/>
    </reaction>
</comment>
<dbReference type="EMBL" id="QGDQ01000012">
    <property type="protein sequence ID" value="PWJ53468.1"/>
    <property type="molecule type" value="Genomic_DNA"/>
</dbReference>
<gene>
    <name evidence="11" type="ORF">BXY45_11238</name>
</gene>
<dbReference type="InterPro" id="IPR011712">
    <property type="entry name" value="Sig_transdc_His_kin_sub3_dim/P"/>
</dbReference>
<accession>A0A316A8G1</accession>
<dbReference type="SUPFAM" id="SSF55874">
    <property type="entry name" value="ATPase domain of HSP90 chaperone/DNA topoisomerase II/histidine kinase"/>
    <property type="match status" value="1"/>
</dbReference>
<dbReference type="GO" id="GO:0005524">
    <property type="term" value="F:ATP binding"/>
    <property type="evidence" value="ECO:0007669"/>
    <property type="project" value="UniProtKB-KW"/>
</dbReference>
<dbReference type="InterPro" id="IPR050482">
    <property type="entry name" value="Sensor_HK_TwoCompSys"/>
</dbReference>
<keyword evidence="9" id="KW-0472">Membrane</keyword>
<organism evidence="11 12">
    <name type="scientific">Quadrisphaera granulorum</name>
    <dbReference type="NCBI Taxonomy" id="317664"/>
    <lineage>
        <taxon>Bacteria</taxon>
        <taxon>Bacillati</taxon>
        <taxon>Actinomycetota</taxon>
        <taxon>Actinomycetes</taxon>
        <taxon>Kineosporiales</taxon>
        <taxon>Kineosporiaceae</taxon>
        <taxon>Quadrisphaera</taxon>
    </lineage>
</organism>
<keyword evidence="3" id="KW-0597">Phosphoprotein</keyword>
<feature type="transmembrane region" description="Helical" evidence="9">
    <location>
        <begin position="21"/>
        <end position="39"/>
    </location>
</feature>
<evidence type="ECO:0000259" key="10">
    <source>
        <dbReference type="Pfam" id="PF07730"/>
    </source>
</evidence>
<evidence type="ECO:0000256" key="5">
    <source>
        <dbReference type="ARBA" id="ARBA00022741"/>
    </source>
</evidence>
<evidence type="ECO:0000313" key="12">
    <source>
        <dbReference type="Proteomes" id="UP000245469"/>
    </source>
</evidence>
<feature type="transmembrane region" description="Helical" evidence="9">
    <location>
        <begin position="100"/>
        <end position="119"/>
    </location>
</feature>
<dbReference type="PANTHER" id="PTHR24421:SF10">
    <property type="entry name" value="NITRATE_NITRITE SENSOR PROTEIN NARQ"/>
    <property type="match status" value="1"/>
</dbReference>
<evidence type="ECO:0000256" key="6">
    <source>
        <dbReference type="ARBA" id="ARBA00022777"/>
    </source>
</evidence>
<dbReference type="GO" id="GO:0046983">
    <property type="term" value="F:protein dimerization activity"/>
    <property type="evidence" value="ECO:0007669"/>
    <property type="project" value="InterPro"/>
</dbReference>
<keyword evidence="7" id="KW-0067">ATP-binding</keyword>
<keyword evidence="6 11" id="KW-0418">Kinase</keyword>